<reference evidence="5" key="2">
    <citation type="submission" date="2017-06" db="EMBL/GenBank/DDBJ databases">
        <authorList>
            <person name="Varghese N."/>
            <person name="Submissions S."/>
        </authorList>
    </citation>
    <scope>NUCLEOTIDE SEQUENCE [LARGE SCALE GENOMIC DNA]</scope>
    <source>
        <strain evidence="5">DSM 26170</strain>
    </source>
</reference>
<dbReference type="PANTHER" id="PTHR32114">
    <property type="entry name" value="ABC TRANSPORTER ABCH.3"/>
    <property type="match status" value="1"/>
</dbReference>
<dbReference type="CDD" id="cd00267">
    <property type="entry name" value="ABC_ATPase"/>
    <property type="match status" value="1"/>
</dbReference>
<dbReference type="Pfam" id="PF13476">
    <property type="entry name" value="AAA_23"/>
    <property type="match status" value="1"/>
</dbReference>
<feature type="region of interest" description="Disordered" evidence="1">
    <location>
        <begin position="182"/>
        <end position="204"/>
    </location>
</feature>
<dbReference type="Proteomes" id="UP000292859">
    <property type="component" value="Unassembled WGS sequence"/>
</dbReference>
<organism evidence="3 5">
    <name type="scientific">Paracoccus sediminis</name>
    <dbReference type="NCBI Taxonomy" id="1214787"/>
    <lineage>
        <taxon>Bacteria</taxon>
        <taxon>Pseudomonadati</taxon>
        <taxon>Pseudomonadota</taxon>
        <taxon>Alphaproteobacteria</taxon>
        <taxon>Rhodobacterales</taxon>
        <taxon>Paracoccaceae</taxon>
        <taxon>Paracoccus</taxon>
    </lineage>
</organism>
<reference evidence="3" key="1">
    <citation type="submission" date="2017-06" db="EMBL/GenBank/DDBJ databases">
        <authorList>
            <person name="Kim H.J."/>
            <person name="Triplett B.A."/>
        </authorList>
    </citation>
    <scope>NUCLEOTIDE SEQUENCE [LARGE SCALE GENOMIC DNA]</scope>
    <source>
        <strain evidence="3">DSM 26170</strain>
    </source>
</reference>
<accession>A0A238YQ40</accession>
<dbReference type="EMBL" id="SIRL01000007">
    <property type="protein sequence ID" value="TBN49720.1"/>
    <property type="molecule type" value="Genomic_DNA"/>
</dbReference>
<dbReference type="Proteomes" id="UP000198409">
    <property type="component" value="Unassembled WGS sequence"/>
</dbReference>
<dbReference type="InterPro" id="IPR027417">
    <property type="entry name" value="P-loop_NTPase"/>
</dbReference>
<evidence type="ECO:0000259" key="2">
    <source>
        <dbReference type="Pfam" id="PF13476"/>
    </source>
</evidence>
<feature type="domain" description="Rad50/SbcC-type AAA" evidence="2">
    <location>
        <begin position="123"/>
        <end position="162"/>
    </location>
</feature>
<dbReference type="OrthoDB" id="6725102at2"/>
<evidence type="ECO:0000256" key="1">
    <source>
        <dbReference type="SAM" id="MobiDB-lite"/>
    </source>
</evidence>
<protein>
    <submittedName>
        <fullName evidence="3">AAA domain-containing protein</fullName>
    </submittedName>
</protein>
<dbReference type="GO" id="GO:0006302">
    <property type="term" value="P:double-strand break repair"/>
    <property type="evidence" value="ECO:0007669"/>
    <property type="project" value="InterPro"/>
</dbReference>
<evidence type="ECO:0000313" key="3">
    <source>
        <dbReference type="EMBL" id="SNR72821.1"/>
    </source>
</evidence>
<gene>
    <name evidence="4" type="ORF">EYF88_11700</name>
    <name evidence="3" type="ORF">SAMN06265378_1224</name>
</gene>
<evidence type="ECO:0000313" key="5">
    <source>
        <dbReference type="Proteomes" id="UP000198409"/>
    </source>
</evidence>
<evidence type="ECO:0000313" key="4">
    <source>
        <dbReference type="EMBL" id="TBN49720.1"/>
    </source>
</evidence>
<reference evidence="4 6" key="3">
    <citation type="submission" date="2019-02" db="EMBL/GenBank/DDBJ databases">
        <authorList>
            <person name="Zhang G."/>
        </authorList>
    </citation>
    <scope>NUCLEOTIDE SEQUENCE [LARGE SCALE GENOMIC DNA]</scope>
    <source>
        <strain evidence="4 6">CMB17</strain>
    </source>
</reference>
<name>A0A238YQ40_9RHOB</name>
<dbReference type="Gene3D" id="3.40.50.300">
    <property type="entry name" value="P-loop containing nucleotide triphosphate hydrolases"/>
    <property type="match status" value="2"/>
</dbReference>
<evidence type="ECO:0000313" key="6">
    <source>
        <dbReference type="Proteomes" id="UP000292859"/>
    </source>
</evidence>
<sequence length="1305" mass="140074">MADDAPAPRDIHLLTIDALLADLVGGRAVALGGGDELAMASDDARAVLDWYRQNHGRWQANLSAGDTEAIIDMIGTPPPTIEASAEDGGSRAIKTLRLVKVEAHRFAGLHAYGRPSAPPASFVFEPGKPVTLLEGVNGSGKTSIANAIVWCLTSHLIRSQRPPEEGPLDFACEILRDDGATTTHPMSAITPLPPKSAELPADGQPIPADSWVELTFLDSTGTPLPPLRRSQIRTTRGKINETPPDLGATGIDPIAWRIATIMPALLPFLSVGSTSQLGEAVARLTGLADLVDLARHAEKMAGRLAKTATPELEKQRVEIAGRYQQAADDLAAILTETPSIAFEGDRPTVDAEGAQERIAEIAKHFVELKAKALSEAQEVLGTGFDAENKQARDDLEASIRPAIEGLKVIGELPSITRLSALKVDAAETAKVVELLAQVEAEAATLSTLAADPDRARRAQLYAKVSAWMHDHDHIDDGTCPVCVGQLHGACDPVTGVPVTDHLVEAARDREVIARTIAEWSAHWCGRLLQELPPAISGEVRHDLPTSPAALLRAGLADDLFATEPFRGTLGTLRTDAVALIDARLAALPEFQEPAGRSLPAALQAGSARLQQMIDRIVRALAFAEWREQNGMALTAFVHTVRRGGDGDADADRAIGRRLTSLLRIVEGVAPLNSASEQVRRMEAARKDCDAKKDRIAACARAVTALNLLVPLGGLAQTQVDTLRRKLHNRSEYWRRAIYRNATTFAPDLIGTDMNARGVLDLKVGREGVTAPAQHISNASALRGALFGFFLAFREHVLATRGGLSLLILDDPQELLDHDNRQRLAHGLAAVAEAGAQLLITTHDRRFARSVVAENRMADRVQHLSVHAVNSVHPTLSLSPTIEEVDRLRQAFINNPDSAVAAQDYASNLRVFIEARLGDLFDDLAEPAHATSTQALTLFPLLDRLRALITNGGGELFSNPVLRRFVGDPGLVDGADPRRVLNKAHHSERASITYVDVKDVEPAFVRLRTGIEKVHEQFRLHRWREPLAPTDASETNVVSLPTMARPTFSVPICPDIAAFSRSVPAGGSQDMATEQLNGEWFDGKALFYVRGETLGFAVPSGAVAIVEAEAYPGRDRNLVIARHQGNVLARRLLKAPGSLGISLATQTPDPRIPRPTMAYDESKVRLFRIVGAIFTDMAPPSGGGEATAIDMVQELGRIEVAYRIREDSAVPLALPGQIILGGAELTPSELDAWEGKLAAVTLDDGTSIFKRVGASLSGSLAHLRQFETIGGLGSSMVVATEVLDGAASAPAMVSARRVLGVLYDQT</sequence>
<dbReference type="InterPro" id="IPR038729">
    <property type="entry name" value="Rad50/SbcC_AAA"/>
</dbReference>
<keyword evidence="6" id="KW-1185">Reference proteome</keyword>
<dbReference type="PANTHER" id="PTHR32114:SF2">
    <property type="entry name" value="ABC TRANSPORTER ABCH.3"/>
    <property type="match status" value="1"/>
</dbReference>
<dbReference type="RefSeq" id="WP_089389387.1">
    <property type="nucleotide sequence ID" value="NZ_FZNM01000022.1"/>
</dbReference>
<proteinExistence type="predicted"/>
<dbReference type="GO" id="GO:0016887">
    <property type="term" value="F:ATP hydrolysis activity"/>
    <property type="evidence" value="ECO:0007669"/>
    <property type="project" value="InterPro"/>
</dbReference>
<dbReference type="SUPFAM" id="SSF52540">
    <property type="entry name" value="P-loop containing nucleoside triphosphate hydrolases"/>
    <property type="match status" value="1"/>
</dbReference>
<dbReference type="EMBL" id="FZNM01000022">
    <property type="protein sequence ID" value="SNR72821.1"/>
    <property type="molecule type" value="Genomic_DNA"/>
</dbReference>